<dbReference type="InterPro" id="IPR005674">
    <property type="entry name" value="CocE/Ser_esterase"/>
</dbReference>
<proteinExistence type="predicted"/>
<organism evidence="2">
    <name type="scientific">marine metagenome</name>
    <dbReference type="NCBI Taxonomy" id="408172"/>
    <lineage>
        <taxon>unclassified sequences</taxon>
        <taxon>metagenomes</taxon>
        <taxon>ecological metagenomes</taxon>
    </lineage>
</organism>
<dbReference type="EMBL" id="UINC01104825">
    <property type="protein sequence ID" value="SVC68273.1"/>
    <property type="molecule type" value="Genomic_DNA"/>
</dbReference>
<sequence>MINMTNINQYFFKGLIMESDKDIADIKMKMMMGIKVPMRDGVELTTDIYLPEDKLPCPIILQRSPYNSNVEASVKEAVYLVKEGYGVVLQDVRGRWDSDGEWYPFKHEAEDGFDTQEWIGSQEWCDGNIGTIGGSYLAMVQWQAAPLRSKYLKAMAPKVGYSNFYHNWVYTGGAFQLAFNLRWIAIQMHTRTNQVQYLWMPKSNHQSDIQWHLPLINMDEKAGRDSEIWKDWVSHPSYDDYWKKLNPIESNYDEVNVP</sequence>
<name>A0A382P4J1_9ZZZZ</name>
<dbReference type="SUPFAM" id="SSF53474">
    <property type="entry name" value="alpha/beta-Hydrolases"/>
    <property type="match status" value="1"/>
</dbReference>
<dbReference type="InterPro" id="IPR000383">
    <property type="entry name" value="Xaa-Pro-like_dom"/>
</dbReference>
<protein>
    <recommendedName>
        <fullName evidence="1">Xaa-Pro dipeptidyl-peptidase-like domain-containing protein</fullName>
    </recommendedName>
</protein>
<accession>A0A382P4J1</accession>
<dbReference type="AlphaFoldDB" id="A0A382P4J1"/>
<gene>
    <name evidence="2" type="ORF">METZ01_LOCUS321127</name>
</gene>
<feature type="non-terminal residue" evidence="2">
    <location>
        <position position="258"/>
    </location>
</feature>
<reference evidence="2" key="1">
    <citation type="submission" date="2018-05" db="EMBL/GenBank/DDBJ databases">
        <authorList>
            <person name="Lanie J.A."/>
            <person name="Ng W.-L."/>
            <person name="Kazmierczak K.M."/>
            <person name="Andrzejewski T.M."/>
            <person name="Davidsen T.M."/>
            <person name="Wayne K.J."/>
            <person name="Tettelin H."/>
            <person name="Glass J.I."/>
            <person name="Rusch D."/>
            <person name="Podicherti R."/>
            <person name="Tsui H.-C.T."/>
            <person name="Winkler M.E."/>
        </authorList>
    </citation>
    <scope>NUCLEOTIDE SEQUENCE</scope>
</reference>
<evidence type="ECO:0000313" key="2">
    <source>
        <dbReference type="EMBL" id="SVC68273.1"/>
    </source>
</evidence>
<feature type="domain" description="Xaa-Pro dipeptidyl-peptidase-like" evidence="1">
    <location>
        <begin position="40"/>
        <end position="258"/>
    </location>
</feature>
<evidence type="ECO:0000259" key="1">
    <source>
        <dbReference type="Pfam" id="PF02129"/>
    </source>
</evidence>
<dbReference type="Gene3D" id="3.40.50.1820">
    <property type="entry name" value="alpha/beta hydrolase"/>
    <property type="match status" value="1"/>
</dbReference>
<dbReference type="InterPro" id="IPR029058">
    <property type="entry name" value="AB_hydrolase_fold"/>
</dbReference>
<dbReference type="Pfam" id="PF02129">
    <property type="entry name" value="Peptidase_S15"/>
    <property type="match status" value="1"/>
</dbReference>
<dbReference type="NCBIfam" id="TIGR00976">
    <property type="entry name" value="CocE_NonD"/>
    <property type="match status" value="1"/>
</dbReference>
<dbReference type="GO" id="GO:0016787">
    <property type="term" value="F:hydrolase activity"/>
    <property type="evidence" value="ECO:0007669"/>
    <property type="project" value="InterPro"/>
</dbReference>